<dbReference type="AlphaFoldDB" id="A0A7I8VZX9"/>
<dbReference type="OrthoDB" id="3134645at2759"/>
<name>A0A7I8VZX9_9ANNE</name>
<dbReference type="InterPro" id="IPR032675">
    <property type="entry name" value="LRR_dom_sf"/>
</dbReference>
<dbReference type="SUPFAM" id="SSF52047">
    <property type="entry name" value="RNI-like"/>
    <property type="match status" value="1"/>
</dbReference>
<protein>
    <submittedName>
        <fullName evidence="1">Uncharacterized protein</fullName>
    </submittedName>
</protein>
<reference evidence="1 2" key="1">
    <citation type="submission" date="2020-08" db="EMBL/GenBank/DDBJ databases">
        <authorList>
            <person name="Hejnol A."/>
        </authorList>
    </citation>
    <scope>NUCLEOTIDE SEQUENCE [LARGE SCALE GENOMIC DNA]</scope>
</reference>
<dbReference type="GO" id="GO:0019005">
    <property type="term" value="C:SCF ubiquitin ligase complex"/>
    <property type="evidence" value="ECO:0007669"/>
    <property type="project" value="TreeGrafter"/>
</dbReference>
<dbReference type="PANTHER" id="PTHR13318">
    <property type="entry name" value="PARTNER OF PAIRED, ISOFORM B-RELATED"/>
    <property type="match status" value="1"/>
</dbReference>
<accession>A0A7I8VZX9</accession>
<comment type="caution">
    <text evidence="1">The sequence shown here is derived from an EMBL/GenBank/DDBJ whole genome shotgun (WGS) entry which is preliminary data.</text>
</comment>
<organism evidence="1 2">
    <name type="scientific">Dimorphilus gyrociliatus</name>
    <dbReference type="NCBI Taxonomy" id="2664684"/>
    <lineage>
        <taxon>Eukaryota</taxon>
        <taxon>Metazoa</taxon>
        <taxon>Spiralia</taxon>
        <taxon>Lophotrochozoa</taxon>
        <taxon>Annelida</taxon>
        <taxon>Polychaeta</taxon>
        <taxon>Polychaeta incertae sedis</taxon>
        <taxon>Dinophilidae</taxon>
        <taxon>Dimorphilus</taxon>
    </lineage>
</organism>
<evidence type="ECO:0000313" key="1">
    <source>
        <dbReference type="EMBL" id="CAD5121425.1"/>
    </source>
</evidence>
<evidence type="ECO:0000313" key="2">
    <source>
        <dbReference type="Proteomes" id="UP000549394"/>
    </source>
</evidence>
<sequence length="454" mass="53228">MYRETRKRKSIRRCYSQTFRKKSAKRDPSLPDWNFLPLEIVEKIFQFCIWNEGHIVLKKLGSVSYLWAKVIGLKKFWKNVDFVKGSEQCTNQQLGRMTRNLFPLLIDCETIRFNNCLTNRQFVDMVPKFNNVRELSFQAASRVTSGLLTELADARSLESLESINLNGTFRKSIIPKAALNFCFDLMPRLKRLNISNNKMHATAAEAFFETINSKCRKMEVFEMENCLYVNGFSDPELDYAEFRQNCQSLKVFNISCTRFQAYYPDAELGVVIPGDCLDLREIYLCSKTALHLHQTPQRILGLVENCKNLEIINVCNLKHMDNFEFLLYLKTKKLRSLNISYLFTFIFPAQIDLISQVTDIFDRWRHCLEELNISGSTFLEPVWAAIFESFGKDPALRKLWLRDTDIPQEQIRFIVKRFEKLIYLNVCSKHNICSTKSIDGVFYEENLKELRKQL</sequence>
<keyword evidence="2" id="KW-1185">Reference proteome</keyword>
<dbReference type="GO" id="GO:0031146">
    <property type="term" value="P:SCF-dependent proteasomal ubiquitin-dependent protein catabolic process"/>
    <property type="evidence" value="ECO:0007669"/>
    <property type="project" value="TreeGrafter"/>
</dbReference>
<gene>
    <name evidence="1" type="ORF">DGYR_LOCUS9383</name>
</gene>
<proteinExistence type="predicted"/>
<dbReference type="Gene3D" id="3.80.10.10">
    <property type="entry name" value="Ribonuclease Inhibitor"/>
    <property type="match status" value="1"/>
</dbReference>
<dbReference type="Proteomes" id="UP000549394">
    <property type="component" value="Unassembled WGS sequence"/>
</dbReference>
<dbReference type="EMBL" id="CAJFCJ010000014">
    <property type="protein sequence ID" value="CAD5121425.1"/>
    <property type="molecule type" value="Genomic_DNA"/>
</dbReference>